<evidence type="ECO:0000256" key="2">
    <source>
        <dbReference type="ARBA" id="ARBA00023125"/>
    </source>
</evidence>
<keyword evidence="7" id="KW-1185">Reference proteome</keyword>
<dbReference type="PANTHER" id="PTHR30136">
    <property type="entry name" value="HELIX-TURN-HELIX TRANSCRIPTIONAL REGULATOR, ICLR FAMILY"/>
    <property type="match status" value="1"/>
</dbReference>
<dbReference type="Pfam" id="PF01614">
    <property type="entry name" value="IclR_C"/>
    <property type="match status" value="1"/>
</dbReference>
<dbReference type="PANTHER" id="PTHR30136:SF24">
    <property type="entry name" value="HTH-TYPE TRANSCRIPTIONAL REPRESSOR ALLR"/>
    <property type="match status" value="1"/>
</dbReference>
<accession>A0A2M9B8Z4</accession>
<evidence type="ECO:0000259" key="4">
    <source>
        <dbReference type="PROSITE" id="PS51077"/>
    </source>
</evidence>
<sequence length="271" mass="29249">MNRTDAARRTHGGKPTHGEPMIDRVFALLRAFSDTSPALTVPELSERSGVPLSTTYRLVSRLAAWGALEQRDDGRYAVGLGLLEIASLAPRGHGLRRVAMPYLSDLVEATRQHVLLAVREEHEAVLVERLSHHEAAPVHYRVGGRMPLHSTGVGLVLLAYAEQETQEQILSRRQTRLPEHEPVDVTALRATLAEVRRDGLAELHRGSPQPVLAVAGPVRDADERVVASLSVLVPDGSVPARSLAPAVRAACRAVSRALGSPSAGAPRTHAR</sequence>
<dbReference type="Proteomes" id="UP000230842">
    <property type="component" value="Unassembled WGS sequence"/>
</dbReference>
<feature type="domain" description="IclR-ED" evidence="5">
    <location>
        <begin position="81"/>
        <end position="260"/>
    </location>
</feature>
<organism evidence="6 7">
    <name type="scientific">Mumia flava</name>
    <dbReference type="NCBI Taxonomy" id="1348852"/>
    <lineage>
        <taxon>Bacteria</taxon>
        <taxon>Bacillati</taxon>
        <taxon>Actinomycetota</taxon>
        <taxon>Actinomycetes</taxon>
        <taxon>Propionibacteriales</taxon>
        <taxon>Nocardioidaceae</taxon>
        <taxon>Mumia</taxon>
    </lineage>
</organism>
<evidence type="ECO:0000259" key="5">
    <source>
        <dbReference type="PROSITE" id="PS51078"/>
    </source>
</evidence>
<evidence type="ECO:0000313" key="7">
    <source>
        <dbReference type="Proteomes" id="UP000230842"/>
    </source>
</evidence>
<dbReference type="InterPro" id="IPR050707">
    <property type="entry name" value="HTH_MetabolicPath_Reg"/>
</dbReference>
<protein>
    <submittedName>
        <fullName evidence="6">DNA-binding IclR family transcriptional regulator</fullName>
    </submittedName>
</protein>
<keyword evidence="2 6" id="KW-0238">DNA-binding</keyword>
<dbReference type="InterPro" id="IPR029016">
    <property type="entry name" value="GAF-like_dom_sf"/>
</dbReference>
<dbReference type="AlphaFoldDB" id="A0A2M9B8Z4"/>
<dbReference type="Gene3D" id="3.30.450.40">
    <property type="match status" value="1"/>
</dbReference>
<dbReference type="Pfam" id="PF09339">
    <property type="entry name" value="HTH_IclR"/>
    <property type="match status" value="1"/>
</dbReference>
<dbReference type="SMART" id="SM00346">
    <property type="entry name" value="HTH_ICLR"/>
    <property type="match status" value="1"/>
</dbReference>
<evidence type="ECO:0000256" key="1">
    <source>
        <dbReference type="ARBA" id="ARBA00023015"/>
    </source>
</evidence>
<evidence type="ECO:0000256" key="3">
    <source>
        <dbReference type="ARBA" id="ARBA00023163"/>
    </source>
</evidence>
<comment type="caution">
    <text evidence="6">The sequence shown here is derived from an EMBL/GenBank/DDBJ whole genome shotgun (WGS) entry which is preliminary data.</text>
</comment>
<dbReference type="PROSITE" id="PS51078">
    <property type="entry name" value="ICLR_ED"/>
    <property type="match status" value="1"/>
</dbReference>
<dbReference type="Gene3D" id="1.10.10.10">
    <property type="entry name" value="Winged helix-like DNA-binding domain superfamily/Winged helix DNA-binding domain"/>
    <property type="match status" value="1"/>
</dbReference>
<dbReference type="RefSeq" id="WP_245857996.1">
    <property type="nucleotide sequence ID" value="NZ_PGEZ01000002.1"/>
</dbReference>
<feature type="domain" description="HTH iclR-type" evidence="4">
    <location>
        <begin position="19"/>
        <end position="80"/>
    </location>
</feature>
<dbReference type="EMBL" id="PGEZ01000002">
    <property type="protein sequence ID" value="PJJ54387.1"/>
    <property type="molecule type" value="Genomic_DNA"/>
</dbReference>
<dbReference type="SUPFAM" id="SSF55781">
    <property type="entry name" value="GAF domain-like"/>
    <property type="match status" value="1"/>
</dbReference>
<keyword evidence="3" id="KW-0804">Transcription</keyword>
<name>A0A2M9B8Z4_9ACTN</name>
<dbReference type="GO" id="GO:0003700">
    <property type="term" value="F:DNA-binding transcription factor activity"/>
    <property type="evidence" value="ECO:0007669"/>
    <property type="project" value="TreeGrafter"/>
</dbReference>
<dbReference type="InterPro" id="IPR036388">
    <property type="entry name" value="WH-like_DNA-bd_sf"/>
</dbReference>
<dbReference type="InterPro" id="IPR036390">
    <property type="entry name" value="WH_DNA-bd_sf"/>
</dbReference>
<dbReference type="GO" id="GO:0045892">
    <property type="term" value="P:negative regulation of DNA-templated transcription"/>
    <property type="evidence" value="ECO:0007669"/>
    <property type="project" value="TreeGrafter"/>
</dbReference>
<dbReference type="GO" id="GO:0003677">
    <property type="term" value="F:DNA binding"/>
    <property type="evidence" value="ECO:0007669"/>
    <property type="project" value="UniProtKB-KW"/>
</dbReference>
<dbReference type="PROSITE" id="PS51077">
    <property type="entry name" value="HTH_ICLR"/>
    <property type="match status" value="1"/>
</dbReference>
<dbReference type="SUPFAM" id="SSF46785">
    <property type="entry name" value="Winged helix' DNA-binding domain"/>
    <property type="match status" value="1"/>
</dbReference>
<keyword evidence="1" id="KW-0805">Transcription regulation</keyword>
<reference evidence="6 7" key="1">
    <citation type="submission" date="2017-11" db="EMBL/GenBank/DDBJ databases">
        <title>Genomic Encyclopedia of Archaeal and Bacterial Type Strains, Phase II (KMG-II): From Individual Species to Whole Genera.</title>
        <authorList>
            <person name="Goeker M."/>
        </authorList>
    </citation>
    <scope>NUCLEOTIDE SEQUENCE [LARGE SCALE GENOMIC DNA]</scope>
    <source>
        <strain evidence="6 7">DSM 27763</strain>
    </source>
</reference>
<dbReference type="InterPro" id="IPR005471">
    <property type="entry name" value="Tscrpt_reg_IclR_N"/>
</dbReference>
<gene>
    <name evidence="6" type="ORF">CLV56_3897</name>
</gene>
<proteinExistence type="predicted"/>
<dbReference type="InterPro" id="IPR014757">
    <property type="entry name" value="Tscrpt_reg_IclR_C"/>
</dbReference>
<evidence type="ECO:0000313" key="6">
    <source>
        <dbReference type="EMBL" id="PJJ54387.1"/>
    </source>
</evidence>